<feature type="compositionally biased region" description="Basic residues" evidence="3">
    <location>
        <begin position="596"/>
        <end position="615"/>
    </location>
</feature>
<feature type="region of interest" description="Disordered" evidence="3">
    <location>
        <begin position="589"/>
        <end position="640"/>
    </location>
</feature>
<dbReference type="OrthoDB" id="18648at2759"/>
<feature type="compositionally biased region" description="Basic and acidic residues" evidence="3">
    <location>
        <begin position="616"/>
        <end position="633"/>
    </location>
</feature>
<dbReference type="Pfam" id="PF03666">
    <property type="entry name" value="NPR3"/>
    <property type="match status" value="1"/>
</dbReference>
<keyword evidence="2 4" id="KW-0732">Signal</keyword>
<evidence type="ECO:0000256" key="4">
    <source>
        <dbReference type="SAM" id="SignalP"/>
    </source>
</evidence>
<dbReference type="Proteomes" id="UP000292957">
    <property type="component" value="Unassembled WGS sequence"/>
</dbReference>
<evidence type="ECO:0000259" key="5">
    <source>
        <dbReference type="Pfam" id="PF24064"/>
    </source>
</evidence>
<dbReference type="GO" id="GO:0034198">
    <property type="term" value="P:cellular response to amino acid starvation"/>
    <property type="evidence" value="ECO:0007669"/>
    <property type="project" value="TreeGrafter"/>
</dbReference>
<feature type="compositionally biased region" description="Basic and acidic residues" evidence="3">
    <location>
        <begin position="688"/>
        <end position="698"/>
    </location>
</feature>
<dbReference type="Pfam" id="PF24064">
    <property type="entry name" value="HTH_NPRL3"/>
    <property type="match status" value="1"/>
</dbReference>
<sequence>MSETLLCILLVSSSAKGSNLVYHWPPSCKPIPRLARPLPTNDFPGAFADNPWRAANSPDNPTEDPSWLDTALAPEDLTEYYWERPSARRDRTASFTHPTASHPTSRRASPSKDDKANHDGAHLGQGLGSSCDEYDNLLGFSAEFLAQVLCPQRSMCHQKFELIVDDLAFIGHPVCADSDGGWRFKQEKAKAAARGRGSKKGQSPANEEKTLTPERMERGELNDGSLGRNGRLLSPDSGGMQTFHFVIVLDLPDPSSSASGNIAKYFDTIYEQIAFKVTAVLYQEQVISRYVETECDLLSSLRDDFANRGESYADFVYEALKISTIAPAMKTLYESIKDNTIASVTLNDLPLELQLPPYLDSLLHAIEDVDCEGDIADEYSEPNAWGPEMSFAWRLPALTPWKALLRIDDEDDEQGYQLYMQLRAAQLHPEERELAEQLIRFIDLASVMLSLAEMASLLDWHLESQVYPAVRWLVLHRRAKIVDVVHPSLKTVFSVPQRFPSPLATLSEEFSKRFAQADVPPLPKLLAMISTATHKQTTNHFYATVVKSKEYIPLYVDVVLWMLKRDLLIRLHLRIRIIATEELKKRVRQSWEEHVARKRSRSRPRSISRTRVSRRRGSESNSRDLGREDDTGEKAGLNLETVSESSPVEYWVSLSPKTMRKQTRRGADEHGKPADGAREEGDGEEEDTERHEREKHDDLDEEFLSSSADEAKWEEYYQNGGNDNIPSMISDPARATPLERRWLAGMSEGKEPHIVRRFERIHQYFDGKCSDDEILYSAEISRKQLREVLHHYEEYLQTFLHPS</sequence>
<evidence type="ECO:0000256" key="2">
    <source>
        <dbReference type="RuleBase" id="RU368069"/>
    </source>
</evidence>
<evidence type="ECO:0000313" key="6">
    <source>
        <dbReference type="EMBL" id="TBU33511.1"/>
    </source>
</evidence>
<feature type="chain" id="PRO_5020617446" description="Nitrogen permease regulator 3" evidence="4">
    <location>
        <begin position="18"/>
        <end position="803"/>
    </location>
</feature>
<reference evidence="6" key="1">
    <citation type="submission" date="2019-01" db="EMBL/GenBank/DDBJ databases">
        <title>Draft genome sequences of three monokaryotic isolates of the white-rot basidiomycete fungus Dichomitus squalens.</title>
        <authorList>
            <consortium name="DOE Joint Genome Institute"/>
            <person name="Lopez S.C."/>
            <person name="Andreopoulos B."/>
            <person name="Pangilinan J."/>
            <person name="Lipzen A."/>
            <person name="Riley R."/>
            <person name="Ahrendt S."/>
            <person name="Ng V."/>
            <person name="Barry K."/>
            <person name="Daum C."/>
            <person name="Grigoriev I.V."/>
            <person name="Hilden K.S."/>
            <person name="Makela M.R."/>
            <person name="de Vries R.P."/>
        </authorList>
    </citation>
    <scope>NUCLEOTIDE SEQUENCE [LARGE SCALE GENOMIC DNA]</scope>
    <source>
        <strain evidence="6">OM18370.1</strain>
    </source>
</reference>
<feature type="compositionally biased region" description="Basic and acidic residues" evidence="3">
    <location>
        <begin position="206"/>
        <end position="221"/>
    </location>
</feature>
<feature type="region of interest" description="Disordered" evidence="3">
    <location>
        <begin position="186"/>
        <end position="228"/>
    </location>
</feature>
<feature type="region of interest" description="Disordered" evidence="3">
    <location>
        <begin position="45"/>
        <end position="68"/>
    </location>
</feature>
<gene>
    <name evidence="6" type="ORF">BD311DRAFT_748740</name>
</gene>
<feature type="compositionally biased region" description="Polar residues" evidence="3">
    <location>
        <begin position="93"/>
        <end position="108"/>
    </location>
</feature>
<evidence type="ECO:0000256" key="1">
    <source>
        <dbReference type="ARBA" id="ARBA00010546"/>
    </source>
</evidence>
<dbReference type="InterPro" id="IPR056603">
    <property type="entry name" value="HTH_NPRL3"/>
</dbReference>
<feature type="compositionally biased region" description="Basic and acidic residues" evidence="3">
    <location>
        <begin position="665"/>
        <end position="680"/>
    </location>
</feature>
<comment type="subcellular location">
    <subcellularLocation>
        <location evidence="2">Vacuole membrane</location>
        <topology evidence="2">Peripheral membrane protein</topology>
    </subcellularLocation>
</comment>
<feature type="signal peptide" evidence="4">
    <location>
        <begin position="1"/>
        <end position="17"/>
    </location>
</feature>
<dbReference type="InterPro" id="IPR005365">
    <property type="entry name" value="Npr3"/>
</dbReference>
<dbReference type="GO" id="GO:0038202">
    <property type="term" value="P:TORC1 signaling"/>
    <property type="evidence" value="ECO:0007669"/>
    <property type="project" value="TreeGrafter"/>
</dbReference>
<protein>
    <recommendedName>
        <fullName evidence="2">Nitrogen permease regulator 3</fullName>
    </recommendedName>
    <alternativeName>
        <fullName evidence="2">Required for meiotic nuclear division protein 11</fullName>
    </alternativeName>
</protein>
<dbReference type="EMBL" id="ML143391">
    <property type="protein sequence ID" value="TBU33511.1"/>
    <property type="molecule type" value="Genomic_DNA"/>
</dbReference>
<feature type="region of interest" description="Disordered" evidence="3">
    <location>
        <begin position="653"/>
        <end position="702"/>
    </location>
</feature>
<feature type="domain" description="GATOR1 complex protein NPRL3 C-terminal HTH" evidence="5">
    <location>
        <begin position="736"/>
        <end position="796"/>
    </location>
</feature>
<dbReference type="GO" id="GO:0010508">
    <property type="term" value="P:positive regulation of autophagy"/>
    <property type="evidence" value="ECO:0007669"/>
    <property type="project" value="TreeGrafter"/>
</dbReference>
<dbReference type="PANTHER" id="PTHR13153">
    <property type="entry name" value="CGTHBA PROTEIN -14 GENE PROTEIN"/>
    <property type="match status" value="1"/>
</dbReference>
<feature type="compositionally biased region" description="Basic and acidic residues" evidence="3">
    <location>
        <begin position="110"/>
        <end position="121"/>
    </location>
</feature>
<dbReference type="GO" id="GO:0051321">
    <property type="term" value="P:meiotic cell cycle"/>
    <property type="evidence" value="ECO:0007669"/>
    <property type="project" value="UniProtKB-UniRule"/>
</dbReference>
<dbReference type="GO" id="GO:1904262">
    <property type="term" value="P:negative regulation of TORC1 signaling"/>
    <property type="evidence" value="ECO:0007669"/>
    <property type="project" value="TreeGrafter"/>
</dbReference>
<organism evidence="6">
    <name type="scientific">Dichomitus squalens</name>
    <dbReference type="NCBI Taxonomy" id="114155"/>
    <lineage>
        <taxon>Eukaryota</taxon>
        <taxon>Fungi</taxon>
        <taxon>Dikarya</taxon>
        <taxon>Basidiomycota</taxon>
        <taxon>Agaricomycotina</taxon>
        <taxon>Agaricomycetes</taxon>
        <taxon>Polyporales</taxon>
        <taxon>Polyporaceae</taxon>
        <taxon>Dichomitus</taxon>
    </lineage>
</organism>
<dbReference type="AlphaFoldDB" id="A0A4Q9N3D7"/>
<accession>A0A4Q9N3D7</accession>
<name>A0A4Q9N3D7_9APHY</name>
<dbReference type="GO" id="GO:0005774">
    <property type="term" value="C:vacuolar membrane"/>
    <property type="evidence" value="ECO:0007669"/>
    <property type="project" value="UniProtKB-SubCell"/>
</dbReference>
<comment type="similarity">
    <text evidence="1 2">Belongs to the NPR3 family.</text>
</comment>
<evidence type="ECO:0000256" key="3">
    <source>
        <dbReference type="SAM" id="MobiDB-lite"/>
    </source>
</evidence>
<proteinExistence type="inferred from homology"/>
<feature type="region of interest" description="Disordered" evidence="3">
    <location>
        <begin position="89"/>
        <end position="121"/>
    </location>
</feature>
<dbReference type="GO" id="GO:1990130">
    <property type="term" value="C:GATOR1 complex"/>
    <property type="evidence" value="ECO:0007669"/>
    <property type="project" value="TreeGrafter"/>
</dbReference>
<keyword evidence="2" id="KW-0469">Meiosis</keyword>
<dbReference type="PANTHER" id="PTHR13153:SF5">
    <property type="entry name" value="GATOR COMPLEX PROTEIN NPRL3"/>
    <property type="match status" value="1"/>
</dbReference>
<comment type="function">
    <text evidence="2">Mediates inactivation of the TORC1 complex in response to amino acid starvation. Required for meiotic nuclear division.</text>
</comment>